<dbReference type="Pfam" id="PF20993">
    <property type="entry name" value="CENPH"/>
    <property type="match status" value="1"/>
</dbReference>
<evidence type="ECO:0000313" key="1">
    <source>
        <dbReference type="EMBL" id="AAS54172.1"/>
    </source>
</evidence>
<dbReference type="EMBL" id="AE016820">
    <property type="protein sequence ID" value="AAS54172.1"/>
    <property type="molecule type" value="Genomic_DNA"/>
</dbReference>
<gene>
    <name evidence="1" type="ORF">AGOS_AGL319C</name>
</gene>
<dbReference type="HOGENOM" id="CLU_1586089_0_0_1"/>
<reference evidence="2" key="2">
    <citation type="journal article" date="2013" name="G3 (Bethesda)">
        <title>Genomes of Ashbya fungi isolated from insects reveal four mating-type loci, numerous translocations, lack of transposons, and distinct gene duplications.</title>
        <authorList>
            <person name="Dietrich F.S."/>
            <person name="Voegeli S."/>
            <person name="Kuo S."/>
            <person name="Philippsen P."/>
        </authorList>
    </citation>
    <scope>GENOME REANNOTATION</scope>
    <source>
        <strain evidence="2">ATCC 10895 / CBS 109.51 / FGSC 9923 / NRRL Y-1056</strain>
    </source>
</reference>
<keyword evidence="2" id="KW-1185">Reference proteome</keyword>
<dbReference type="InParanoid" id="Q751R2"/>
<dbReference type="OMA" id="KFTEART"/>
<protein>
    <submittedName>
        <fullName evidence="1">AGL319Cp</fullName>
    </submittedName>
</protein>
<dbReference type="GeneID" id="4622641"/>
<organism evidence="1 2">
    <name type="scientific">Eremothecium gossypii (strain ATCC 10895 / CBS 109.51 / FGSC 9923 / NRRL Y-1056)</name>
    <name type="common">Yeast</name>
    <name type="synonym">Ashbya gossypii</name>
    <dbReference type="NCBI Taxonomy" id="284811"/>
    <lineage>
        <taxon>Eukaryota</taxon>
        <taxon>Fungi</taxon>
        <taxon>Dikarya</taxon>
        <taxon>Ascomycota</taxon>
        <taxon>Saccharomycotina</taxon>
        <taxon>Saccharomycetes</taxon>
        <taxon>Saccharomycetales</taxon>
        <taxon>Saccharomycetaceae</taxon>
        <taxon>Eremothecium</taxon>
    </lineage>
</organism>
<name>Q751R2_EREGS</name>
<dbReference type="OrthoDB" id="10455840at2759"/>
<dbReference type="Proteomes" id="UP000000591">
    <property type="component" value="Chromosome VII"/>
</dbReference>
<dbReference type="KEGG" id="ago:AGOS_AGL319C"/>
<evidence type="ECO:0000313" key="2">
    <source>
        <dbReference type="Proteomes" id="UP000000591"/>
    </source>
</evidence>
<dbReference type="RefSeq" id="NP_986348.1">
    <property type="nucleotide sequence ID" value="NM_211410.1"/>
</dbReference>
<dbReference type="InterPro" id="IPR048744">
    <property type="entry name" value="MCM16"/>
</dbReference>
<accession>Q751R2</accession>
<dbReference type="AlphaFoldDB" id="Q751R2"/>
<proteinExistence type="predicted"/>
<reference evidence="1 2" key="1">
    <citation type="journal article" date="2004" name="Science">
        <title>The Ashbya gossypii genome as a tool for mapping the ancient Saccharomyces cerevisiae genome.</title>
        <authorList>
            <person name="Dietrich F.S."/>
            <person name="Voegeli S."/>
            <person name="Brachat S."/>
            <person name="Lerch A."/>
            <person name="Gates K."/>
            <person name="Steiner S."/>
            <person name="Mohr C."/>
            <person name="Pohlmann R."/>
            <person name="Luedi P."/>
            <person name="Choi S."/>
            <person name="Wing R.A."/>
            <person name="Flavier A."/>
            <person name="Gaffney T.D."/>
            <person name="Philippsen P."/>
        </authorList>
    </citation>
    <scope>NUCLEOTIDE SEQUENCE [LARGE SCALE GENOMIC DNA]</scope>
    <source>
        <strain evidence="2">ATCC 10895 / CBS 109.51 / FGSC 9923 / NRRL Y-1056</strain>
    </source>
</reference>
<sequence length="178" mass="19676">MHSALAARQHMDTTDLYADYVDATAALIRALARLYLAQQGCVAPDPAQLEHYVRHQLAAAANAATTRLLPGNPLAAQLQALRSESYHADAEIRAQLAAQWRLLKVFADQRATYCALAEDTAVIYGQLRARHAARTRRPAHRAPATERLRELLLLLILQGGYHGTHPRVDAWVQSLTIT</sequence>